<keyword evidence="4" id="KW-1185">Reference proteome</keyword>
<evidence type="ECO:0000313" key="3">
    <source>
        <dbReference type="EMBL" id="SEO26474.1"/>
    </source>
</evidence>
<proteinExistence type="predicted"/>
<evidence type="ECO:0000313" key="4">
    <source>
        <dbReference type="Proteomes" id="UP000199300"/>
    </source>
</evidence>
<gene>
    <name evidence="3" type="ORF">SAMN04488134_105181</name>
</gene>
<name>A0A1H8NA37_9BACI</name>
<feature type="transmembrane region" description="Helical" evidence="1">
    <location>
        <begin position="47"/>
        <end position="65"/>
    </location>
</feature>
<evidence type="ECO:0000259" key="2">
    <source>
        <dbReference type="Pfam" id="PF14018"/>
    </source>
</evidence>
<dbReference type="AlphaFoldDB" id="A0A1H8NA37"/>
<protein>
    <recommendedName>
        <fullName evidence="2">DUF4234 domain-containing protein</fullName>
    </recommendedName>
</protein>
<dbReference type="Pfam" id="PF14018">
    <property type="entry name" value="DUF4234"/>
    <property type="match status" value="2"/>
</dbReference>
<dbReference type="EMBL" id="FODJ01000005">
    <property type="protein sequence ID" value="SEO26474.1"/>
    <property type="molecule type" value="Genomic_DNA"/>
</dbReference>
<keyword evidence="1" id="KW-0812">Transmembrane</keyword>
<organism evidence="3 4">
    <name type="scientific">Amphibacillus marinus</name>
    <dbReference type="NCBI Taxonomy" id="872970"/>
    <lineage>
        <taxon>Bacteria</taxon>
        <taxon>Bacillati</taxon>
        <taxon>Bacillota</taxon>
        <taxon>Bacilli</taxon>
        <taxon>Bacillales</taxon>
        <taxon>Bacillaceae</taxon>
        <taxon>Amphibacillus</taxon>
    </lineage>
</organism>
<dbReference type="Proteomes" id="UP000199300">
    <property type="component" value="Unassembled WGS sequence"/>
</dbReference>
<keyword evidence="1" id="KW-1133">Transmembrane helix</keyword>
<evidence type="ECO:0000256" key="1">
    <source>
        <dbReference type="SAM" id="Phobius"/>
    </source>
</evidence>
<dbReference type="OrthoDB" id="192868at2"/>
<feature type="transmembrane region" description="Helical" evidence="1">
    <location>
        <begin position="86"/>
        <end position="104"/>
    </location>
</feature>
<feature type="domain" description="DUF4234" evidence="2">
    <location>
        <begin position="5"/>
        <end position="39"/>
    </location>
</feature>
<sequence>MVKYRSVVGIIILNIVTCGIYSLFWLFAITEELGYLTDDHDFTGGKALLFTIITCGIYQIYWYYVVGRKVSEVQRRHNDYAADNGFLYLILAIFGLSIVSDAIIQSEMNRFA</sequence>
<feature type="transmembrane region" description="Helical" evidence="1">
    <location>
        <begin position="7"/>
        <end position="27"/>
    </location>
</feature>
<dbReference type="RefSeq" id="WP_091497088.1">
    <property type="nucleotide sequence ID" value="NZ_FODJ01000005.1"/>
</dbReference>
<keyword evidence="1" id="KW-0472">Membrane</keyword>
<accession>A0A1H8NA37</accession>
<reference evidence="3 4" key="1">
    <citation type="submission" date="2016-10" db="EMBL/GenBank/DDBJ databases">
        <authorList>
            <person name="de Groot N.N."/>
        </authorList>
    </citation>
    <scope>NUCLEOTIDE SEQUENCE [LARGE SCALE GENOMIC DNA]</scope>
    <source>
        <strain evidence="3 4">CGMCC 1.10434</strain>
    </source>
</reference>
<feature type="domain" description="DUF4234" evidence="2">
    <location>
        <begin position="46"/>
        <end position="99"/>
    </location>
</feature>
<dbReference type="InterPro" id="IPR025328">
    <property type="entry name" value="DUF4234"/>
</dbReference>